<dbReference type="PANTHER" id="PTHR11496">
    <property type="entry name" value="ALCOHOL DEHYDROGENASE"/>
    <property type="match status" value="1"/>
</dbReference>
<dbReference type="InterPro" id="IPR056798">
    <property type="entry name" value="ADH_Fe_C"/>
</dbReference>
<dbReference type="Pfam" id="PF00465">
    <property type="entry name" value="Fe-ADH"/>
    <property type="match status" value="1"/>
</dbReference>
<keyword evidence="5" id="KW-1185">Reference proteome</keyword>
<protein>
    <recommendedName>
        <fullName evidence="6">Alcohol dehydrogenase IV</fullName>
    </recommendedName>
</protein>
<proteinExistence type="predicted"/>
<sequence>MSGLDPSQYTSTDLQGRYAWTDTLKGVYYGPGSIKTALPKLLSELGIKKALIVTGKSLHDKTDVVKNVEAILKELGAYGATFYEIGQHTPVAGIRNGLKAFKEAGADGIVSVGGGSPVDGSKAILYHLQQETGGPTLRQIAIPTTLSAAEYTIGAGFTNDEGVKVAVSSQELAPAGIILDAEVTLATPERLWLSTGIRSLDHAVENLYRPLIPPPLKHLCYAALVDLFKYLPLSKEHPENIEYRQKLQLASWMSIWPIKLERYSALGLSHALGHKLGAAYSIPHGITSCLSLAPTVNLQAELLSESDKEWLANSLFYLRQPQSGSKEEDIKKLSILIQNLVDSLGLRSTLTEYKVPKADVPKVAEQAVGKRDDFVFPKVVQLLESLY</sequence>
<dbReference type="CDD" id="cd08192">
    <property type="entry name" value="MAR-like"/>
    <property type="match status" value="1"/>
</dbReference>
<dbReference type="EMBL" id="OZ037947">
    <property type="protein sequence ID" value="CAL1707400.1"/>
    <property type="molecule type" value="Genomic_DNA"/>
</dbReference>
<dbReference type="Pfam" id="PF25137">
    <property type="entry name" value="ADH_Fe_C"/>
    <property type="match status" value="1"/>
</dbReference>
<evidence type="ECO:0000313" key="5">
    <source>
        <dbReference type="Proteomes" id="UP001497453"/>
    </source>
</evidence>
<dbReference type="InterPro" id="IPR001670">
    <property type="entry name" value="ADH_Fe/GldA"/>
</dbReference>
<dbReference type="InterPro" id="IPR039697">
    <property type="entry name" value="Alcohol_dehydrogenase_Fe"/>
</dbReference>
<organism evidence="4 5">
    <name type="scientific">Somion occarium</name>
    <dbReference type="NCBI Taxonomy" id="3059160"/>
    <lineage>
        <taxon>Eukaryota</taxon>
        <taxon>Fungi</taxon>
        <taxon>Dikarya</taxon>
        <taxon>Basidiomycota</taxon>
        <taxon>Agaricomycotina</taxon>
        <taxon>Agaricomycetes</taxon>
        <taxon>Polyporales</taxon>
        <taxon>Cerrenaceae</taxon>
        <taxon>Somion</taxon>
    </lineage>
</organism>
<evidence type="ECO:0000313" key="4">
    <source>
        <dbReference type="EMBL" id="CAL1707400.1"/>
    </source>
</evidence>
<evidence type="ECO:0000259" key="2">
    <source>
        <dbReference type="Pfam" id="PF00465"/>
    </source>
</evidence>
<accession>A0ABP1DHX9</accession>
<dbReference type="Gene3D" id="1.20.1090.10">
    <property type="entry name" value="Dehydroquinate synthase-like - alpha domain"/>
    <property type="match status" value="1"/>
</dbReference>
<name>A0ABP1DHX9_9APHY</name>
<evidence type="ECO:0008006" key="6">
    <source>
        <dbReference type="Google" id="ProtNLM"/>
    </source>
</evidence>
<keyword evidence="1" id="KW-0560">Oxidoreductase</keyword>
<feature type="domain" description="Alcohol dehydrogenase iron-type/glycerol dehydrogenase GldA" evidence="2">
    <location>
        <begin position="27"/>
        <end position="180"/>
    </location>
</feature>
<dbReference type="PANTHER" id="PTHR11496:SF97">
    <property type="entry name" value="ALCOHOL DEHYDROGENASE IRON-TYPE_GLYCEROL DEHYDROGENASE GLDA DOMAIN-CONTAINING PROTEIN"/>
    <property type="match status" value="1"/>
</dbReference>
<dbReference type="Proteomes" id="UP001497453">
    <property type="component" value="Chromosome 4"/>
</dbReference>
<gene>
    <name evidence="4" type="ORF">GFSPODELE1_LOCUS6349</name>
</gene>
<reference evidence="5" key="1">
    <citation type="submission" date="2024-04" db="EMBL/GenBank/DDBJ databases">
        <authorList>
            <person name="Shaw F."/>
            <person name="Minotto A."/>
        </authorList>
    </citation>
    <scope>NUCLEOTIDE SEQUENCE [LARGE SCALE GENOMIC DNA]</scope>
</reference>
<feature type="domain" description="Fe-containing alcohol dehydrogenase-like C-terminal" evidence="3">
    <location>
        <begin position="194"/>
        <end position="371"/>
    </location>
</feature>
<dbReference type="SUPFAM" id="SSF56796">
    <property type="entry name" value="Dehydroquinate synthase-like"/>
    <property type="match status" value="1"/>
</dbReference>
<evidence type="ECO:0000259" key="3">
    <source>
        <dbReference type="Pfam" id="PF25137"/>
    </source>
</evidence>
<dbReference type="Gene3D" id="3.40.50.1970">
    <property type="match status" value="1"/>
</dbReference>
<evidence type="ECO:0000256" key="1">
    <source>
        <dbReference type="ARBA" id="ARBA00023002"/>
    </source>
</evidence>